<dbReference type="STRING" id="401562.NS365_17760"/>
<organism evidence="1 2">
    <name type="scientific">Aureimonas ureilytica</name>
    <dbReference type="NCBI Taxonomy" id="401562"/>
    <lineage>
        <taxon>Bacteria</taxon>
        <taxon>Pseudomonadati</taxon>
        <taxon>Pseudomonadota</taxon>
        <taxon>Alphaproteobacteria</taxon>
        <taxon>Hyphomicrobiales</taxon>
        <taxon>Aurantimonadaceae</taxon>
        <taxon>Aureimonas</taxon>
    </lineage>
</organism>
<name>A0A175RA24_9HYPH</name>
<accession>A0A175RA24</accession>
<gene>
    <name evidence="1" type="ORF">NS226_07760</name>
</gene>
<comment type="caution">
    <text evidence="1">The sequence shown here is derived from an EMBL/GenBank/DDBJ whole genome shotgun (WGS) entry which is preliminary data.</text>
</comment>
<evidence type="ECO:0000313" key="2">
    <source>
        <dbReference type="Proteomes" id="UP000078272"/>
    </source>
</evidence>
<dbReference type="Proteomes" id="UP000078272">
    <property type="component" value="Unassembled WGS sequence"/>
</dbReference>
<sequence>MVEKIAFVRCIGSLETDRTSRRIDVSFPRQIALVAGVASLPNAGFRVVPLVADQAARAGVADLDAQKTGESPAGHKGDADIQLVIDGYCQEMGDAFPGPDGGAPVPGRLAPSNAASLTRWVAA</sequence>
<proteinExistence type="predicted"/>
<evidence type="ECO:0000313" key="1">
    <source>
        <dbReference type="EMBL" id="KTQ96463.1"/>
    </source>
</evidence>
<dbReference type="PATRIC" id="fig|401562.3.peg.878"/>
<dbReference type="EMBL" id="LDPZ01000015">
    <property type="protein sequence ID" value="KTQ96463.1"/>
    <property type="molecule type" value="Genomic_DNA"/>
</dbReference>
<protein>
    <submittedName>
        <fullName evidence="1">Uncharacterized protein</fullName>
    </submittedName>
</protein>
<dbReference type="AlphaFoldDB" id="A0A175RA24"/>
<reference evidence="1 2" key="1">
    <citation type="journal article" date="2016" name="Front. Microbiol.">
        <title>Genomic Resource of Rice Seed Associated Bacteria.</title>
        <authorList>
            <person name="Midha S."/>
            <person name="Bansal K."/>
            <person name="Sharma S."/>
            <person name="Kumar N."/>
            <person name="Patil P.P."/>
            <person name="Chaudhry V."/>
            <person name="Patil P.B."/>
        </authorList>
    </citation>
    <scope>NUCLEOTIDE SEQUENCE [LARGE SCALE GENOMIC DNA]</scope>
    <source>
        <strain evidence="1 2">NS226</strain>
    </source>
</reference>